<accession>A0A3B9GVZ0</accession>
<organism evidence="2 3">
    <name type="scientific">Hyphomonas adhaerens</name>
    <dbReference type="NCBI Taxonomy" id="81029"/>
    <lineage>
        <taxon>Bacteria</taxon>
        <taxon>Pseudomonadati</taxon>
        <taxon>Pseudomonadota</taxon>
        <taxon>Alphaproteobacteria</taxon>
        <taxon>Hyphomonadales</taxon>
        <taxon>Hyphomonadaceae</taxon>
        <taxon>Hyphomonas</taxon>
    </lineage>
</organism>
<reference evidence="2 3" key="1">
    <citation type="journal article" date="2018" name="Nat. Biotechnol.">
        <title>A standardized bacterial taxonomy based on genome phylogeny substantially revises the tree of life.</title>
        <authorList>
            <person name="Parks D.H."/>
            <person name="Chuvochina M."/>
            <person name="Waite D.W."/>
            <person name="Rinke C."/>
            <person name="Skarshewski A."/>
            <person name="Chaumeil P.A."/>
            <person name="Hugenholtz P."/>
        </authorList>
    </citation>
    <scope>NUCLEOTIDE SEQUENCE [LARGE SCALE GENOMIC DNA]</scope>
    <source>
        <strain evidence="2">UBA8733</strain>
    </source>
</reference>
<dbReference type="EMBL" id="DMAN01000119">
    <property type="protein sequence ID" value="HAE26590.1"/>
    <property type="molecule type" value="Genomic_DNA"/>
</dbReference>
<evidence type="ECO:0000256" key="1">
    <source>
        <dbReference type="SAM" id="Phobius"/>
    </source>
</evidence>
<dbReference type="PANTHER" id="PTHR34219:SF3">
    <property type="entry name" value="BLL7967 PROTEIN"/>
    <property type="match status" value="1"/>
</dbReference>
<keyword evidence="1" id="KW-0472">Membrane</keyword>
<protein>
    <recommendedName>
        <fullName evidence="4">PepSY domain-containing protein</fullName>
    </recommendedName>
</protein>
<gene>
    <name evidence="2" type="ORF">DCG58_05475</name>
</gene>
<dbReference type="Pfam" id="PF03929">
    <property type="entry name" value="PepSY_TM"/>
    <property type="match status" value="1"/>
</dbReference>
<proteinExistence type="predicted"/>
<keyword evidence="1" id="KW-0812">Transmembrane</keyword>
<comment type="caution">
    <text evidence="2">The sequence shown here is derived from an EMBL/GenBank/DDBJ whole genome shotgun (WGS) entry which is preliminary data.</text>
</comment>
<evidence type="ECO:0008006" key="4">
    <source>
        <dbReference type="Google" id="ProtNLM"/>
    </source>
</evidence>
<sequence length="373" mass="39983">MRRIFFWAHFAMGLAAGVFILLMSVTGVLLTYERQMVAAAQNAAVETPAGAEPLSVDALADAALAAGGAPGNTLTIQRNTGHVSTLSKGRRDNVLLDPYTGETLEGAGEGTEAFFGRVMRIHRWLAFTGGRNDVGAAINGAANLVFGALLISGIVLWWPRRWKWPFVKTQLFFRRGLPNAKARHYNWHHVLAAWSFVPLFLIIVSGAVFSYSWANKLVYAAFGETPGGQGKGRVAAAAPPPALTGDILPLDSLIAQATEDFPNWRRVSITLPKPDAATLEMSVDWGNGTQASKKRSLTVARDGSGLIGAAVGDTSSPALKARRYLRFVHTGEIYGLIGQTLAGLASIAGMILVYTGISLAIRRLIRMRNSGKA</sequence>
<feature type="transmembrane region" description="Helical" evidence="1">
    <location>
        <begin position="333"/>
        <end position="361"/>
    </location>
</feature>
<dbReference type="RefSeq" id="WP_272987643.1">
    <property type="nucleotide sequence ID" value="NZ_CAJQMV010000138.1"/>
</dbReference>
<dbReference type="AlphaFoldDB" id="A0A3B9GVZ0"/>
<feature type="transmembrane region" description="Helical" evidence="1">
    <location>
        <begin position="7"/>
        <end position="32"/>
    </location>
</feature>
<dbReference type="PANTHER" id="PTHR34219">
    <property type="entry name" value="IRON-REGULATED INNER MEMBRANE PROTEIN-RELATED"/>
    <property type="match status" value="1"/>
</dbReference>
<dbReference type="InterPro" id="IPR005625">
    <property type="entry name" value="PepSY-ass_TM"/>
</dbReference>
<evidence type="ECO:0000313" key="3">
    <source>
        <dbReference type="Proteomes" id="UP000259610"/>
    </source>
</evidence>
<feature type="transmembrane region" description="Helical" evidence="1">
    <location>
        <begin position="191"/>
        <end position="214"/>
    </location>
</feature>
<feature type="transmembrane region" description="Helical" evidence="1">
    <location>
        <begin position="134"/>
        <end position="158"/>
    </location>
</feature>
<dbReference type="Proteomes" id="UP000259610">
    <property type="component" value="Unassembled WGS sequence"/>
</dbReference>
<evidence type="ECO:0000313" key="2">
    <source>
        <dbReference type="EMBL" id="HAE26590.1"/>
    </source>
</evidence>
<name>A0A3B9GVZ0_9PROT</name>
<keyword evidence="1" id="KW-1133">Transmembrane helix</keyword>